<dbReference type="Gene3D" id="3.30.160.270">
    <property type="match status" value="1"/>
</dbReference>
<dbReference type="PhylomeDB" id="Q2J6W2"/>
<dbReference type="AlphaFoldDB" id="Q2J6W2"/>
<protein>
    <recommendedName>
        <fullName evidence="8">Citramalate synthase</fullName>
        <ecNumber evidence="8">2.3.3.21</ecNumber>
    </recommendedName>
</protein>
<dbReference type="InterPro" id="IPR013709">
    <property type="entry name" value="2-isopropylmalate_synth_dimer"/>
</dbReference>
<dbReference type="Gene3D" id="3.20.20.70">
    <property type="entry name" value="Aldolase class I"/>
    <property type="match status" value="1"/>
</dbReference>
<evidence type="ECO:0000256" key="9">
    <source>
        <dbReference type="RuleBase" id="RU003523"/>
    </source>
</evidence>
<evidence type="ECO:0000313" key="12">
    <source>
        <dbReference type="Proteomes" id="UP000001937"/>
    </source>
</evidence>
<dbReference type="GO" id="GO:0009098">
    <property type="term" value="P:L-leucine biosynthetic process"/>
    <property type="evidence" value="ECO:0007669"/>
    <property type="project" value="InterPro"/>
</dbReference>
<keyword evidence="3" id="KW-0028">Amino-acid biosynthesis</keyword>
<accession>Q2J6W2</accession>
<dbReference type="InterPro" id="IPR002034">
    <property type="entry name" value="AIPM/Hcit_synth_CS"/>
</dbReference>
<dbReference type="KEGG" id="fra:Francci3_3628"/>
<dbReference type="Pfam" id="PF00682">
    <property type="entry name" value="HMGL-like"/>
    <property type="match status" value="1"/>
</dbReference>
<dbReference type="InterPro" id="IPR005675">
    <property type="entry name" value="Citramal_synthase"/>
</dbReference>
<dbReference type="Pfam" id="PF22617">
    <property type="entry name" value="HCS_D2"/>
    <property type="match status" value="1"/>
</dbReference>
<evidence type="ECO:0000256" key="5">
    <source>
        <dbReference type="ARBA" id="ARBA00022679"/>
    </source>
</evidence>
<evidence type="ECO:0000313" key="11">
    <source>
        <dbReference type="EMBL" id="ABD12980.1"/>
    </source>
</evidence>
<dbReference type="PROSITE" id="PS50991">
    <property type="entry name" value="PYR_CT"/>
    <property type="match status" value="1"/>
</dbReference>
<dbReference type="InterPro" id="IPR013785">
    <property type="entry name" value="Aldolase_TIM"/>
</dbReference>
<evidence type="ECO:0000256" key="6">
    <source>
        <dbReference type="ARBA" id="ARBA00023304"/>
    </source>
</evidence>
<organism evidence="11 12">
    <name type="scientific">Frankia casuarinae (strain DSM 45818 / CECT 9043 / HFP020203 / CcI3)</name>
    <dbReference type="NCBI Taxonomy" id="106370"/>
    <lineage>
        <taxon>Bacteria</taxon>
        <taxon>Bacillati</taxon>
        <taxon>Actinomycetota</taxon>
        <taxon>Actinomycetes</taxon>
        <taxon>Frankiales</taxon>
        <taxon>Frankiaceae</taxon>
        <taxon>Frankia</taxon>
    </lineage>
</organism>
<keyword evidence="12" id="KW-1185">Reference proteome</keyword>
<dbReference type="UniPathway" id="UPA00047">
    <property type="reaction ID" value="UER00066"/>
</dbReference>
<dbReference type="Pfam" id="PF08502">
    <property type="entry name" value="LeuA_dimer"/>
    <property type="match status" value="1"/>
</dbReference>
<dbReference type="Gene3D" id="1.10.238.260">
    <property type="match status" value="1"/>
</dbReference>
<dbReference type="STRING" id="106370.Francci3_3628"/>
<dbReference type="SMART" id="SM00917">
    <property type="entry name" value="LeuA_dimer"/>
    <property type="match status" value="1"/>
</dbReference>
<keyword evidence="6" id="KW-0100">Branched-chain amino acid biosynthesis</keyword>
<feature type="domain" description="Pyruvate carboxyltransferase" evidence="10">
    <location>
        <begin position="76"/>
        <end position="339"/>
    </location>
</feature>
<dbReference type="eggNOG" id="COG0119">
    <property type="taxonomic scope" value="Bacteria"/>
</dbReference>
<evidence type="ECO:0000256" key="4">
    <source>
        <dbReference type="ARBA" id="ARBA00022624"/>
    </source>
</evidence>
<dbReference type="CDD" id="cd07941">
    <property type="entry name" value="DRE_TIM_LeuA3"/>
    <property type="match status" value="1"/>
</dbReference>
<dbReference type="NCBIfam" id="TIGR00977">
    <property type="entry name" value="citramal_synth"/>
    <property type="match status" value="1"/>
</dbReference>
<dbReference type="EC" id="2.3.3.21" evidence="8"/>
<dbReference type="GO" id="GO:0003852">
    <property type="term" value="F:2-isopropylmalate synthase activity"/>
    <property type="evidence" value="ECO:0007669"/>
    <property type="project" value="InterPro"/>
</dbReference>
<keyword evidence="4" id="KW-0412">Isoleucine biosynthesis</keyword>
<dbReference type="HOGENOM" id="CLU_022158_7_0_11"/>
<dbReference type="PROSITE" id="PS00815">
    <property type="entry name" value="AIPM_HOMOCIT_SYNTH_1"/>
    <property type="match status" value="1"/>
</dbReference>
<evidence type="ECO:0000256" key="2">
    <source>
        <dbReference type="ARBA" id="ARBA00006154"/>
    </source>
</evidence>
<dbReference type="Proteomes" id="UP000001937">
    <property type="component" value="Chromosome"/>
</dbReference>
<dbReference type="GO" id="GO:0009097">
    <property type="term" value="P:isoleucine biosynthetic process"/>
    <property type="evidence" value="ECO:0007669"/>
    <property type="project" value="UniProtKB-UniRule"/>
</dbReference>
<evidence type="ECO:0000256" key="1">
    <source>
        <dbReference type="ARBA" id="ARBA00004743"/>
    </source>
</evidence>
<dbReference type="PANTHER" id="PTHR43538:SF1">
    <property type="entry name" value="(R)-CITRAMALATE SYNTHASE"/>
    <property type="match status" value="1"/>
</dbReference>
<sequence>MSGLLHRRLVTRRRTRLRRALRSLTPGTGRVAAPGSRTLLGSACRRLSGPLGLAGAERPKILAEGRPVRPYDPDSLHVYDTTLRDGTQQEGLSLSVGDKLAVARHLDDLGVGFIEGGWPGSNPKDAEFFTRARGELNLTTAVLTAFGATRRAGRAAADDPQVAALRDAGTSVVCLVAKSDLRHVERALRTTPAENLAMIRDTVAHLRAEGKRVFVDAEHFFDGHRVYPDYALEVVSVAAEAGAEVVVLCDTNGGMLPTRIGAVVADVLAATGARLGIHCHDDADCAVANTLVAVEAGVTHVQGTANGYGERCGNANLLSVIAGLETKLDRAVLPPGRLRELVRVSHAIDEVTNSVPDPHRPYVGASAFAHKAGLHASAVKVDPDLYQHIDPAVVGSDMRMLVSELAGRATIELKGRELGLDLSNQREALGRVVDLVKEREAAGYVYEAAEASFELLLRDEVTGRQRFYTLESWRVIVEQRPGGEVASEATVKLTSHGERHVATAEGNGPVNALDTALRNALEKAYPGLADLDLVDYKVRILDGKQGTGAVTRVLLGTSDGRERWDTIGVDENIIAASWAALEDAVDYGLRRQGESPDPVAP</sequence>
<evidence type="ECO:0000256" key="8">
    <source>
        <dbReference type="NCBIfam" id="TIGR00977"/>
    </source>
</evidence>
<evidence type="ECO:0000259" key="10">
    <source>
        <dbReference type="PROSITE" id="PS50991"/>
    </source>
</evidence>
<reference evidence="11 12" key="1">
    <citation type="journal article" date="2007" name="Genome Res.">
        <title>Genome characteristics of facultatively symbiotic Frankia sp. strains reflect host range and host plant biogeography.</title>
        <authorList>
            <person name="Normand P."/>
            <person name="Lapierre P."/>
            <person name="Tisa L.S."/>
            <person name="Gogarten J.P."/>
            <person name="Alloisio N."/>
            <person name="Bagnarol E."/>
            <person name="Bassi C.A."/>
            <person name="Berry A.M."/>
            <person name="Bickhart D.M."/>
            <person name="Choisne N."/>
            <person name="Couloux A."/>
            <person name="Cournoyer B."/>
            <person name="Cruveiller S."/>
            <person name="Daubin V."/>
            <person name="Demange N."/>
            <person name="Francino M.P."/>
            <person name="Goltsman E."/>
            <person name="Huang Y."/>
            <person name="Kopp O.R."/>
            <person name="Labarre L."/>
            <person name="Lapidus A."/>
            <person name="Lavire C."/>
            <person name="Marechal J."/>
            <person name="Martinez M."/>
            <person name="Mastronunzio J.E."/>
            <person name="Mullin B.C."/>
            <person name="Niemann J."/>
            <person name="Pujic P."/>
            <person name="Rawnsley T."/>
            <person name="Rouy Z."/>
            <person name="Schenowitz C."/>
            <person name="Sellstedt A."/>
            <person name="Tavares F."/>
            <person name="Tomkins J.P."/>
            <person name="Vallenet D."/>
            <person name="Valverde C."/>
            <person name="Wall L.G."/>
            <person name="Wang Y."/>
            <person name="Medigue C."/>
            <person name="Benson D.R."/>
        </authorList>
    </citation>
    <scope>NUCLEOTIDE SEQUENCE [LARGE SCALE GENOMIC DNA]</scope>
    <source>
        <strain evidence="12">DSM 45818 / CECT 9043 / CcI3</strain>
    </source>
</reference>
<comment type="pathway">
    <text evidence="1">Amino-acid biosynthesis; L-isoleucine biosynthesis; 2-oxobutanoate from pyruvate: step 1/3.</text>
</comment>
<keyword evidence="5 9" id="KW-0808">Transferase</keyword>
<dbReference type="GO" id="GO:0043714">
    <property type="term" value="F:(R)-citramalate synthase activity"/>
    <property type="evidence" value="ECO:0007669"/>
    <property type="project" value="UniProtKB-UniRule"/>
</dbReference>
<dbReference type="InterPro" id="IPR054691">
    <property type="entry name" value="LeuA/HCS_post-cat"/>
</dbReference>
<comment type="similarity">
    <text evidence="2 9">Belongs to the alpha-IPM synthase/homocitrate synthase family.</text>
</comment>
<proteinExistence type="inferred from homology"/>
<name>Q2J6W2_FRACC</name>
<evidence type="ECO:0000256" key="7">
    <source>
        <dbReference type="ARBA" id="ARBA00048263"/>
    </source>
</evidence>
<dbReference type="PANTHER" id="PTHR43538">
    <property type="entry name" value="ALPHA-IPM SYNTHASE/HOMOCITRATE SYNTHASE"/>
    <property type="match status" value="1"/>
</dbReference>
<dbReference type="EMBL" id="CP000249">
    <property type="protein sequence ID" value="ABD12980.1"/>
    <property type="molecule type" value="Genomic_DNA"/>
</dbReference>
<dbReference type="SUPFAM" id="SSF51569">
    <property type="entry name" value="Aldolase"/>
    <property type="match status" value="1"/>
</dbReference>
<gene>
    <name evidence="11" type="ordered locus">Francci3_3628</name>
</gene>
<dbReference type="InterPro" id="IPR036230">
    <property type="entry name" value="LeuA_allosteric_dom_sf"/>
</dbReference>
<keyword evidence="11" id="KW-0012">Acyltransferase</keyword>
<dbReference type="SUPFAM" id="SSF110921">
    <property type="entry name" value="2-isopropylmalate synthase LeuA, allosteric (dimerisation) domain"/>
    <property type="match status" value="1"/>
</dbReference>
<dbReference type="InterPro" id="IPR000891">
    <property type="entry name" value="PYR_CT"/>
</dbReference>
<comment type="catalytic activity">
    <reaction evidence="7">
        <text>pyruvate + acetyl-CoA + H2O = (3R)-citramalate + CoA + H(+)</text>
        <dbReference type="Rhea" id="RHEA:19045"/>
        <dbReference type="ChEBI" id="CHEBI:15361"/>
        <dbReference type="ChEBI" id="CHEBI:15377"/>
        <dbReference type="ChEBI" id="CHEBI:15378"/>
        <dbReference type="ChEBI" id="CHEBI:30934"/>
        <dbReference type="ChEBI" id="CHEBI:57287"/>
        <dbReference type="ChEBI" id="CHEBI:57288"/>
        <dbReference type="EC" id="2.3.3.21"/>
    </reaction>
</comment>
<evidence type="ECO:0000256" key="3">
    <source>
        <dbReference type="ARBA" id="ARBA00022605"/>
    </source>
</evidence>